<feature type="signal peptide" evidence="2">
    <location>
        <begin position="1"/>
        <end position="23"/>
    </location>
</feature>
<dbReference type="PROSITE" id="PS50076">
    <property type="entry name" value="DNAJ_2"/>
    <property type="match status" value="1"/>
</dbReference>
<dbReference type="PANTHER" id="PTHR45432:SF2">
    <property type="entry name" value="CHAPERONE PROTEIN DNAJ 11, CHLOROPLASTIC"/>
    <property type="match status" value="1"/>
</dbReference>
<protein>
    <recommendedName>
        <fullName evidence="3">J domain-containing protein</fullName>
    </recommendedName>
</protein>
<evidence type="ECO:0000256" key="1">
    <source>
        <dbReference type="SAM" id="MobiDB-lite"/>
    </source>
</evidence>
<dbReference type="AlphaFoldDB" id="A0A1E7FT34"/>
<dbReference type="InterPro" id="IPR001623">
    <property type="entry name" value="DnaJ_domain"/>
</dbReference>
<gene>
    <name evidence="4" type="ORF">FRACYDRAFT_234965</name>
</gene>
<dbReference type="Gene3D" id="1.10.287.110">
    <property type="entry name" value="DnaJ domain"/>
    <property type="match status" value="1"/>
</dbReference>
<dbReference type="InterPro" id="IPR036869">
    <property type="entry name" value="J_dom_sf"/>
</dbReference>
<proteinExistence type="predicted"/>
<dbReference type="SMART" id="SM00271">
    <property type="entry name" value="DnaJ"/>
    <property type="match status" value="1"/>
</dbReference>
<feature type="domain" description="J" evidence="3">
    <location>
        <begin position="85"/>
        <end position="152"/>
    </location>
</feature>
<name>A0A1E7FT34_9STRA</name>
<dbReference type="EMBL" id="KV784354">
    <property type="protein sequence ID" value="OEU21340.1"/>
    <property type="molecule type" value="Genomic_DNA"/>
</dbReference>
<dbReference type="CDD" id="cd06257">
    <property type="entry name" value="DnaJ"/>
    <property type="match status" value="1"/>
</dbReference>
<evidence type="ECO:0000259" key="3">
    <source>
        <dbReference type="PROSITE" id="PS50076"/>
    </source>
</evidence>
<feature type="compositionally biased region" description="Polar residues" evidence="1">
    <location>
        <begin position="373"/>
        <end position="383"/>
    </location>
</feature>
<keyword evidence="5" id="KW-1185">Reference proteome</keyword>
<dbReference type="OrthoDB" id="66964at2759"/>
<dbReference type="KEGG" id="fcy:FRACYDRAFT_234965"/>
<dbReference type="SUPFAM" id="SSF46565">
    <property type="entry name" value="Chaperone J-domain"/>
    <property type="match status" value="1"/>
</dbReference>
<dbReference type="Pfam" id="PF00226">
    <property type="entry name" value="DnaJ"/>
    <property type="match status" value="1"/>
</dbReference>
<evidence type="ECO:0000256" key="2">
    <source>
        <dbReference type="SAM" id="SignalP"/>
    </source>
</evidence>
<dbReference type="PRINTS" id="PR00625">
    <property type="entry name" value="JDOMAIN"/>
</dbReference>
<feature type="region of interest" description="Disordered" evidence="1">
    <location>
        <begin position="350"/>
        <end position="383"/>
    </location>
</feature>
<reference evidence="4 5" key="1">
    <citation type="submission" date="2016-09" db="EMBL/GenBank/DDBJ databases">
        <title>Extensive genetic diversity and differential bi-allelic expression allows diatom success in the polar Southern Ocean.</title>
        <authorList>
            <consortium name="DOE Joint Genome Institute"/>
            <person name="Mock T."/>
            <person name="Otillar R.P."/>
            <person name="Strauss J."/>
            <person name="Dupont C."/>
            <person name="Frickenhaus S."/>
            <person name="Maumus F."/>
            <person name="Mcmullan M."/>
            <person name="Sanges R."/>
            <person name="Schmutz J."/>
            <person name="Toseland A."/>
            <person name="Valas R."/>
            <person name="Veluchamy A."/>
            <person name="Ward B.J."/>
            <person name="Allen A."/>
            <person name="Barry K."/>
            <person name="Falciatore A."/>
            <person name="Ferrante M."/>
            <person name="Fortunato A.E."/>
            <person name="Gloeckner G."/>
            <person name="Gruber A."/>
            <person name="Hipkin R."/>
            <person name="Janech M."/>
            <person name="Kroth P."/>
            <person name="Leese F."/>
            <person name="Lindquist E."/>
            <person name="Lyon B.R."/>
            <person name="Martin J."/>
            <person name="Mayer C."/>
            <person name="Parker M."/>
            <person name="Quesneville H."/>
            <person name="Raymond J."/>
            <person name="Uhlig C."/>
            <person name="Valentin K.U."/>
            <person name="Worden A.Z."/>
            <person name="Armbrust E.V."/>
            <person name="Bowler C."/>
            <person name="Green B."/>
            <person name="Moulton V."/>
            <person name="Van Oosterhout C."/>
            <person name="Grigoriev I."/>
        </authorList>
    </citation>
    <scope>NUCLEOTIDE SEQUENCE [LARGE SCALE GENOMIC DNA]</scope>
    <source>
        <strain evidence="4 5">CCMP1102</strain>
    </source>
</reference>
<evidence type="ECO:0000313" key="5">
    <source>
        <dbReference type="Proteomes" id="UP000095751"/>
    </source>
</evidence>
<dbReference type="Proteomes" id="UP000095751">
    <property type="component" value="Unassembled WGS sequence"/>
</dbReference>
<organism evidence="4 5">
    <name type="scientific">Fragilariopsis cylindrus CCMP1102</name>
    <dbReference type="NCBI Taxonomy" id="635003"/>
    <lineage>
        <taxon>Eukaryota</taxon>
        <taxon>Sar</taxon>
        <taxon>Stramenopiles</taxon>
        <taxon>Ochrophyta</taxon>
        <taxon>Bacillariophyta</taxon>
        <taxon>Bacillariophyceae</taxon>
        <taxon>Bacillariophycidae</taxon>
        <taxon>Bacillariales</taxon>
        <taxon>Bacillariaceae</taxon>
        <taxon>Fragilariopsis</taxon>
    </lineage>
</organism>
<accession>A0A1E7FT34</accession>
<keyword evidence="2" id="KW-0732">Signal</keyword>
<sequence>MTTIRQSLMVIVLRITFVMQVIMISNNHNCDGYSPTPLLSLKVTGSNNGIRNNRNNKLCMHMNQNIDDEGKLKRSTTKKDKEEMTLYDYLGAKPKDTQEILKIRYTKLARILHPDSSPDLKELNDNYDLRDINGAWEILKDPKERKRYDRTLQAKEISEGIESMVSLGIKTAIPWLKKTAVTTVAAVDLSTKAAKEGAKAAQVGAKQAKNAYGNFELEQERKTLEQKAKTDDTKALLLAKELTELPAKKIASLEKQQQKQKQQQQQQLSSTEAQRILKSFQLTNGPTKPPKSLLNEIKVLDDTEGKYKEANKTQQLTEQATIMAARKVEQALQVEERAQKELENAQRELKKAKQNHVTAQNVEKSAKVEERAAQQSTTKVETNLQKTREKVRIGLVQQQDQFLSKKSKELKTEKDECIKSSEQFRSDAKKLNIKIKKL</sequence>
<dbReference type="PANTHER" id="PTHR45432">
    <property type="entry name" value="CHAPERONE PROTEIN DNAJ 11, CHLOROPLASTIC-LIKE"/>
    <property type="match status" value="1"/>
</dbReference>
<feature type="chain" id="PRO_5009193564" description="J domain-containing protein" evidence="2">
    <location>
        <begin position="24"/>
        <end position="438"/>
    </location>
</feature>
<evidence type="ECO:0000313" key="4">
    <source>
        <dbReference type="EMBL" id="OEU21340.1"/>
    </source>
</evidence>
<dbReference type="InParanoid" id="A0A1E7FT34"/>